<proteinExistence type="predicted"/>
<organism evidence="1 2">
    <name type="scientific">Bauhinia variegata</name>
    <name type="common">Purple orchid tree</name>
    <name type="synonym">Phanera variegata</name>
    <dbReference type="NCBI Taxonomy" id="167791"/>
    <lineage>
        <taxon>Eukaryota</taxon>
        <taxon>Viridiplantae</taxon>
        <taxon>Streptophyta</taxon>
        <taxon>Embryophyta</taxon>
        <taxon>Tracheophyta</taxon>
        <taxon>Spermatophyta</taxon>
        <taxon>Magnoliopsida</taxon>
        <taxon>eudicotyledons</taxon>
        <taxon>Gunneridae</taxon>
        <taxon>Pentapetalae</taxon>
        <taxon>rosids</taxon>
        <taxon>fabids</taxon>
        <taxon>Fabales</taxon>
        <taxon>Fabaceae</taxon>
        <taxon>Cercidoideae</taxon>
        <taxon>Cercideae</taxon>
        <taxon>Bauhiniinae</taxon>
        <taxon>Bauhinia</taxon>
    </lineage>
</organism>
<keyword evidence="2" id="KW-1185">Reference proteome</keyword>
<accession>A0ACB9M043</accession>
<evidence type="ECO:0000313" key="1">
    <source>
        <dbReference type="EMBL" id="KAI4316565.1"/>
    </source>
</evidence>
<sequence length="360" mass="40246">MIGIAESKRFVPSLQISPWEWDPLETLISASPFSINYNGNAGAGDYSPSSSALHGFPSNDFTPIEFELDEEFDMPIDAFSSDNFRMFEFKVRKCARGRSHDWTECPYAHPGEKARRRDPRKFHYSATVCPEFRKGDCNKGDYCEFAHGVFESWLHPARYRTQLCKDGTNCRRRVCFFAHTSEQLRVLTHGSVESSNGSPFRHAVDSLRSTNASAFVSSPTSVLNSSPLSDSPPTRPTFSNEYGNVSSEAVSEIVTSMRNVQIDNMPASARSSQRGSVFGQTIRPGFFSLPSTPTGTRAKNKSLLDLWDQSDKEEPAMERVESGRDLRAKIYAKLSKENSFGRNDPGISAPDFGWISELVK</sequence>
<comment type="caution">
    <text evidence="1">The sequence shown here is derived from an EMBL/GenBank/DDBJ whole genome shotgun (WGS) entry which is preliminary data.</text>
</comment>
<gene>
    <name evidence="1" type="ORF">L6164_024537</name>
</gene>
<protein>
    <submittedName>
        <fullName evidence="1">Uncharacterized protein</fullName>
    </submittedName>
</protein>
<dbReference type="Proteomes" id="UP000828941">
    <property type="component" value="Chromosome 10"/>
</dbReference>
<name>A0ACB9M043_BAUVA</name>
<dbReference type="EMBL" id="CM039435">
    <property type="protein sequence ID" value="KAI4316565.1"/>
    <property type="molecule type" value="Genomic_DNA"/>
</dbReference>
<reference evidence="1 2" key="1">
    <citation type="journal article" date="2022" name="DNA Res.">
        <title>Chromosomal-level genome assembly of the orchid tree Bauhinia variegata (Leguminosae; Cercidoideae) supports the allotetraploid origin hypothesis of Bauhinia.</title>
        <authorList>
            <person name="Zhong Y."/>
            <person name="Chen Y."/>
            <person name="Zheng D."/>
            <person name="Pang J."/>
            <person name="Liu Y."/>
            <person name="Luo S."/>
            <person name="Meng S."/>
            <person name="Qian L."/>
            <person name="Wei D."/>
            <person name="Dai S."/>
            <person name="Zhou R."/>
        </authorList>
    </citation>
    <scope>NUCLEOTIDE SEQUENCE [LARGE SCALE GENOMIC DNA]</scope>
    <source>
        <strain evidence="1">BV-YZ2020</strain>
    </source>
</reference>
<evidence type="ECO:0000313" key="2">
    <source>
        <dbReference type="Proteomes" id="UP000828941"/>
    </source>
</evidence>